<protein>
    <submittedName>
        <fullName evidence="1">Uncharacterized protein</fullName>
    </submittedName>
</protein>
<dbReference type="EMBL" id="JBBKAR010000061">
    <property type="protein sequence ID" value="MEJ8307100.1"/>
    <property type="molecule type" value="Genomic_DNA"/>
</dbReference>
<dbReference type="Proteomes" id="UP001380953">
    <property type="component" value="Unassembled WGS sequence"/>
</dbReference>
<reference evidence="1" key="1">
    <citation type="submission" date="2024-03" db="EMBL/GenBank/DDBJ databases">
        <title>Whole genome sequecning of epiphytes from Marcgravia umbellata leaves.</title>
        <authorList>
            <person name="Kumar G."/>
            <person name="Savka M.A."/>
        </authorList>
    </citation>
    <scope>NUCLEOTIDE SEQUENCE</scope>
    <source>
        <strain evidence="1">RIT_BL5</strain>
    </source>
</reference>
<name>A0ACC6PJD2_9BACL</name>
<proteinExistence type="predicted"/>
<comment type="caution">
    <text evidence="1">The sequence shown here is derived from an EMBL/GenBank/DDBJ whole genome shotgun (WGS) entry which is preliminary data.</text>
</comment>
<organism evidence="1 2">
    <name type="scientific">Saccharibacillus sacchari</name>
    <dbReference type="NCBI Taxonomy" id="456493"/>
    <lineage>
        <taxon>Bacteria</taxon>
        <taxon>Bacillati</taxon>
        <taxon>Bacillota</taxon>
        <taxon>Bacilli</taxon>
        <taxon>Bacillales</taxon>
        <taxon>Paenibacillaceae</taxon>
        <taxon>Saccharibacillus</taxon>
    </lineage>
</organism>
<accession>A0ACC6PJD2</accession>
<sequence length="308" mass="32666">MNVTRRTIPSLRKSLKLAPAALIVALALSGCGNTSGSAPEEANAPADAASEDGGANVVPGTGPATSAEDAAEDTDTKQTEENATEDTDPAEDSNAPDTEGVIDQVRAQLKLPDAVLPTEFEIADGHYLTASIEKNEEAAFNVVFYETEQVVPVDDDSLAPTGETPILAIVNAESYADPLSQEDIFFTAPDLDSIPADMSVDLGNGIQGMQEGAAGTQYLTWQEGRWVLQIQSLSEDQMDQAGIAQKMVDYLESHSLPAPDDAGRISAKYQQGGDVVQNIVAWNRGDVVYQIETQRVPLEALAMTVSVQ</sequence>
<evidence type="ECO:0000313" key="1">
    <source>
        <dbReference type="EMBL" id="MEJ8307100.1"/>
    </source>
</evidence>
<gene>
    <name evidence="1" type="ORF">WKI47_24590</name>
</gene>
<evidence type="ECO:0000313" key="2">
    <source>
        <dbReference type="Proteomes" id="UP001380953"/>
    </source>
</evidence>
<keyword evidence="2" id="KW-1185">Reference proteome</keyword>